<reference evidence="3 4" key="1">
    <citation type="submission" date="2020-08" db="EMBL/GenBank/DDBJ databases">
        <title>Sequencing the genomes of 1000 actinobacteria strains.</title>
        <authorList>
            <person name="Klenk H.-P."/>
        </authorList>
    </citation>
    <scope>NUCLEOTIDE SEQUENCE [LARGE SCALE GENOMIC DNA]</scope>
    <source>
        <strain evidence="3 4">DSM 45790</strain>
    </source>
</reference>
<dbReference type="InterPro" id="IPR036928">
    <property type="entry name" value="AS_sf"/>
</dbReference>
<dbReference type="RefSeq" id="WP_184611153.1">
    <property type="nucleotide sequence ID" value="NZ_BOOS01000069.1"/>
</dbReference>
<dbReference type="GO" id="GO:0004040">
    <property type="term" value="F:amidase activity"/>
    <property type="evidence" value="ECO:0007669"/>
    <property type="project" value="UniProtKB-EC"/>
</dbReference>
<dbReference type="PANTHER" id="PTHR11895">
    <property type="entry name" value="TRANSAMIDASE"/>
    <property type="match status" value="1"/>
</dbReference>
<dbReference type="AlphaFoldDB" id="A0A7W8Z3P3"/>
<dbReference type="Pfam" id="PF01425">
    <property type="entry name" value="Amidase"/>
    <property type="match status" value="1"/>
</dbReference>
<dbReference type="EMBL" id="JACHBR010000001">
    <property type="protein sequence ID" value="MBB5626892.1"/>
    <property type="molecule type" value="Genomic_DNA"/>
</dbReference>
<dbReference type="InterPro" id="IPR020556">
    <property type="entry name" value="Amidase_CS"/>
</dbReference>
<accession>A0A7W8Z3P3</accession>
<feature type="region of interest" description="Disordered" evidence="1">
    <location>
        <begin position="500"/>
        <end position="520"/>
    </location>
</feature>
<evidence type="ECO:0000313" key="3">
    <source>
        <dbReference type="EMBL" id="MBB5626892.1"/>
    </source>
</evidence>
<dbReference type="InterPro" id="IPR023631">
    <property type="entry name" value="Amidase_dom"/>
</dbReference>
<organism evidence="3 4">
    <name type="scientific">Sphaerisporangium krabiense</name>
    <dbReference type="NCBI Taxonomy" id="763782"/>
    <lineage>
        <taxon>Bacteria</taxon>
        <taxon>Bacillati</taxon>
        <taxon>Actinomycetota</taxon>
        <taxon>Actinomycetes</taxon>
        <taxon>Streptosporangiales</taxon>
        <taxon>Streptosporangiaceae</taxon>
        <taxon>Sphaerisporangium</taxon>
    </lineage>
</organism>
<dbReference type="InterPro" id="IPR000120">
    <property type="entry name" value="Amidase"/>
</dbReference>
<dbReference type="PANTHER" id="PTHR11895:SF170">
    <property type="entry name" value="AMIDASE"/>
    <property type="match status" value="1"/>
</dbReference>
<dbReference type="EC" id="3.5.1.4" evidence="3"/>
<keyword evidence="4" id="KW-1185">Reference proteome</keyword>
<proteinExistence type="predicted"/>
<dbReference type="Proteomes" id="UP000588112">
    <property type="component" value="Unassembled WGS sequence"/>
</dbReference>
<dbReference type="SUPFAM" id="SSF75304">
    <property type="entry name" value="Amidase signature (AS) enzymes"/>
    <property type="match status" value="1"/>
</dbReference>
<sequence>MSDAGIPAFTPADLAAVAARWGLDPDLVGRLGPALDRMRDTYGRVRTLATEGRAPEPPPVAVTRVPRGPDNPHGAWLYRVDDPGRHGTGPLAGRTVTVKESIAVRGVPMTLGSRLMADFVPGSDSAVVGRLRDAGAIIAGTSVCEDLCYSGSSFTSAHGPVGNPWDPRRAAGGSSSGAAVLVATGQADYGIGTDHGGSVRNPAAWCGVFGLKPTYGVVEYDGAMPTERTLDHIGVLTRTAADLVPFLEAAATPPTAHESYADGYARGITGLRAGVLAEGFRWPDRSDPRVDGVVGESAWALERLGLTVSEVSVPLHRHGRDVHLPISIEGGLTTVFESRLQGNNHLGPYHPNFGEAFGRALARSPEDIPVGGVLALVGATLLRDATHGKVMAYAQQVRARLRAQVDRALREVDLLVLPAVPMPPHPLPADPRAAVIDTDLPFEMHDNNCVFNLTGHPALSVPCGFVDGLPVGMLLVGRPGTDARLARVAAEFEERVFRCPPPPPPLPGARDELPTVRSGR</sequence>
<keyword evidence="3" id="KW-0378">Hydrolase</keyword>
<dbReference type="PROSITE" id="PS00571">
    <property type="entry name" value="AMIDASES"/>
    <property type="match status" value="1"/>
</dbReference>
<evidence type="ECO:0000256" key="1">
    <source>
        <dbReference type="SAM" id="MobiDB-lite"/>
    </source>
</evidence>
<evidence type="ECO:0000259" key="2">
    <source>
        <dbReference type="Pfam" id="PF01425"/>
    </source>
</evidence>
<evidence type="ECO:0000313" key="4">
    <source>
        <dbReference type="Proteomes" id="UP000588112"/>
    </source>
</evidence>
<feature type="domain" description="Amidase" evidence="2">
    <location>
        <begin position="86"/>
        <end position="485"/>
    </location>
</feature>
<protein>
    <submittedName>
        <fullName evidence="3">Amidase</fullName>
        <ecNumber evidence="3">3.5.1.4</ecNumber>
    </submittedName>
</protein>
<gene>
    <name evidence="3" type="ORF">BJ981_002591</name>
</gene>
<name>A0A7W8Z3P3_9ACTN</name>
<dbReference type="Gene3D" id="3.90.1300.10">
    <property type="entry name" value="Amidase signature (AS) domain"/>
    <property type="match status" value="1"/>
</dbReference>
<comment type="caution">
    <text evidence="3">The sequence shown here is derived from an EMBL/GenBank/DDBJ whole genome shotgun (WGS) entry which is preliminary data.</text>
</comment>